<dbReference type="Proteomes" id="UP000067626">
    <property type="component" value="Chromosome"/>
</dbReference>
<dbReference type="GO" id="GO:0016705">
    <property type="term" value="F:oxidoreductase activity, acting on paired donors, with incorporation or reduction of molecular oxygen"/>
    <property type="evidence" value="ECO:0007669"/>
    <property type="project" value="InterPro"/>
</dbReference>
<reference evidence="8 9" key="1">
    <citation type="submission" date="2015-07" db="EMBL/GenBank/DDBJ databases">
        <title>Genome analysis of myxobacterium Chondromyces crocatus Cm c5 reveals a high potential for natural compound synthesis and the genetic basis for the loss of fruiting body formation.</title>
        <authorList>
            <person name="Zaburannyi N."/>
            <person name="Bunk B."/>
            <person name="Maier J."/>
            <person name="Overmann J."/>
            <person name="Mueller R."/>
        </authorList>
    </citation>
    <scope>NUCLEOTIDE SEQUENCE [LARGE SCALE GENOMIC DNA]</scope>
    <source>
        <strain evidence="8 9">Cm c5</strain>
    </source>
</reference>
<dbReference type="InterPro" id="IPR002397">
    <property type="entry name" value="Cyt_P450_B"/>
</dbReference>
<dbReference type="RefSeq" id="WP_050430451.1">
    <property type="nucleotide sequence ID" value="NZ_CP012159.1"/>
</dbReference>
<dbReference type="STRING" id="52.CMC5_023260"/>
<dbReference type="Gene3D" id="1.10.630.10">
    <property type="entry name" value="Cytochrome P450"/>
    <property type="match status" value="1"/>
</dbReference>
<dbReference type="KEGG" id="ccro:CMC5_023260"/>
<protein>
    <submittedName>
        <fullName evidence="8">Cytochrome P450</fullName>
    </submittedName>
</protein>
<comment type="similarity">
    <text evidence="1 7">Belongs to the cytochrome P450 family.</text>
</comment>
<dbReference type="EMBL" id="CP012159">
    <property type="protein sequence ID" value="AKT38183.1"/>
    <property type="molecule type" value="Genomic_DNA"/>
</dbReference>
<dbReference type="InterPro" id="IPR001128">
    <property type="entry name" value="Cyt_P450"/>
</dbReference>
<dbReference type="PATRIC" id="fig|52.7.peg.2512"/>
<keyword evidence="6 7" id="KW-0503">Monooxygenase</keyword>
<dbReference type="InterPro" id="IPR036396">
    <property type="entry name" value="Cyt_P450_sf"/>
</dbReference>
<dbReference type="PROSITE" id="PS00086">
    <property type="entry name" value="CYTOCHROME_P450"/>
    <property type="match status" value="1"/>
</dbReference>
<keyword evidence="2 7" id="KW-0349">Heme</keyword>
<evidence type="ECO:0000256" key="6">
    <source>
        <dbReference type="ARBA" id="ARBA00023033"/>
    </source>
</evidence>
<evidence type="ECO:0000256" key="7">
    <source>
        <dbReference type="RuleBase" id="RU000461"/>
    </source>
</evidence>
<gene>
    <name evidence="8" type="ORF">CMC5_023260</name>
</gene>
<dbReference type="GO" id="GO:0005506">
    <property type="term" value="F:iron ion binding"/>
    <property type="evidence" value="ECO:0007669"/>
    <property type="project" value="InterPro"/>
</dbReference>
<evidence type="ECO:0000256" key="5">
    <source>
        <dbReference type="ARBA" id="ARBA00023004"/>
    </source>
</evidence>
<dbReference type="GO" id="GO:0020037">
    <property type="term" value="F:heme binding"/>
    <property type="evidence" value="ECO:0007669"/>
    <property type="project" value="InterPro"/>
</dbReference>
<evidence type="ECO:0000313" key="9">
    <source>
        <dbReference type="Proteomes" id="UP000067626"/>
    </source>
</evidence>
<evidence type="ECO:0000256" key="3">
    <source>
        <dbReference type="ARBA" id="ARBA00022723"/>
    </source>
</evidence>
<dbReference type="PRINTS" id="PR00385">
    <property type="entry name" value="P450"/>
</dbReference>
<keyword evidence="4 7" id="KW-0560">Oxidoreductase</keyword>
<accession>A0A0K1EC95</accession>
<dbReference type="FunFam" id="1.10.630.10:FF:000018">
    <property type="entry name" value="Cytochrome P450 monooxygenase"/>
    <property type="match status" value="1"/>
</dbReference>
<keyword evidence="5 7" id="KW-0408">Iron</keyword>
<dbReference type="PANTHER" id="PTHR46696:SF6">
    <property type="entry name" value="P450, PUTATIVE (EUROFUNG)-RELATED"/>
    <property type="match status" value="1"/>
</dbReference>
<evidence type="ECO:0000256" key="2">
    <source>
        <dbReference type="ARBA" id="ARBA00022617"/>
    </source>
</evidence>
<dbReference type="SUPFAM" id="SSF48264">
    <property type="entry name" value="Cytochrome P450"/>
    <property type="match status" value="1"/>
</dbReference>
<evidence type="ECO:0000256" key="1">
    <source>
        <dbReference type="ARBA" id="ARBA00010617"/>
    </source>
</evidence>
<dbReference type="OrthoDB" id="4511384at2"/>
<organism evidence="8 9">
    <name type="scientific">Chondromyces crocatus</name>
    <dbReference type="NCBI Taxonomy" id="52"/>
    <lineage>
        <taxon>Bacteria</taxon>
        <taxon>Pseudomonadati</taxon>
        <taxon>Myxococcota</taxon>
        <taxon>Polyangia</taxon>
        <taxon>Polyangiales</taxon>
        <taxon>Polyangiaceae</taxon>
        <taxon>Chondromyces</taxon>
    </lineage>
</organism>
<dbReference type="PANTHER" id="PTHR46696">
    <property type="entry name" value="P450, PUTATIVE (EUROFUNG)-RELATED"/>
    <property type="match status" value="1"/>
</dbReference>
<keyword evidence="3 7" id="KW-0479">Metal-binding</keyword>
<evidence type="ECO:0000256" key="4">
    <source>
        <dbReference type="ARBA" id="ARBA00023002"/>
    </source>
</evidence>
<evidence type="ECO:0000313" key="8">
    <source>
        <dbReference type="EMBL" id="AKT38183.1"/>
    </source>
</evidence>
<proteinExistence type="inferred from homology"/>
<dbReference type="GO" id="GO:0004497">
    <property type="term" value="F:monooxygenase activity"/>
    <property type="evidence" value="ECO:0007669"/>
    <property type="project" value="UniProtKB-KW"/>
</dbReference>
<dbReference type="Pfam" id="PF00067">
    <property type="entry name" value="p450"/>
    <property type="match status" value="1"/>
</dbReference>
<name>A0A0K1EC95_CHOCO</name>
<keyword evidence="9" id="KW-1185">Reference proteome</keyword>
<sequence length="399" mass="44047">MSEVHLNLLSPEVAVDPFPFYAALRRDSPVCRVEPGGFWAVSRYEDAAAVVADPVRFSSRGVAPAMDPPWLQLEFNAGAHSMVVQDPPEHTRLRSMVNRAFGPALLAATEGPLRALAERLADGLGGGDEVDFVSAFATPLVASVIGGVLGLDPTRHAQFKRWSDVLGSAGPVSQGPEHDELVRSAYREMHRHCDEVIEARRREPGSDLMSALLQIRAGEQALTDRELHSFFHLLFIAGLETTVHLIAKSVMRFADHPEEMARLRAEPAMIPRYLEEMLRYDPSVHFIFRQAPAEATLAGGTIPAGSFILVMLASANRDEARFPKADVFDMDRDTRGHLAFGHGPHTCLGLALARMEARIALETLLTRFQRFERRPGPPEWMHTIIVRGLARLPVRAIPA</sequence>
<dbReference type="InterPro" id="IPR017972">
    <property type="entry name" value="Cyt_P450_CS"/>
</dbReference>
<dbReference type="AlphaFoldDB" id="A0A0K1EC95"/>
<dbReference type="PRINTS" id="PR00359">
    <property type="entry name" value="BP450"/>
</dbReference>